<reference evidence="3" key="1">
    <citation type="submission" date="2025-08" db="UniProtKB">
        <authorList>
            <consortium name="RefSeq"/>
        </authorList>
    </citation>
    <scope>IDENTIFICATION</scope>
</reference>
<accession>A0A6J1NRC5</accession>
<gene>
    <name evidence="3" type="primary">LOC112053952</name>
</gene>
<evidence type="ECO:0000313" key="3">
    <source>
        <dbReference type="RefSeq" id="XP_023949354.2"/>
    </source>
</evidence>
<keyword evidence="2" id="KW-1185">Reference proteome</keyword>
<proteinExistence type="predicted"/>
<feature type="region of interest" description="Disordered" evidence="1">
    <location>
        <begin position="1"/>
        <end position="30"/>
    </location>
</feature>
<evidence type="ECO:0000313" key="2">
    <source>
        <dbReference type="Proteomes" id="UP001652582"/>
    </source>
</evidence>
<dbReference type="Proteomes" id="UP001652582">
    <property type="component" value="Chromosome 6"/>
</dbReference>
<name>A0A6J1NRC5_BICAN</name>
<organism evidence="2 3">
    <name type="scientific">Bicyclus anynana</name>
    <name type="common">Squinting bush brown butterfly</name>
    <dbReference type="NCBI Taxonomy" id="110368"/>
    <lineage>
        <taxon>Eukaryota</taxon>
        <taxon>Metazoa</taxon>
        <taxon>Ecdysozoa</taxon>
        <taxon>Arthropoda</taxon>
        <taxon>Hexapoda</taxon>
        <taxon>Insecta</taxon>
        <taxon>Pterygota</taxon>
        <taxon>Neoptera</taxon>
        <taxon>Endopterygota</taxon>
        <taxon>Lepidoptera</taxon>
        <taxon>Glossata</taxon>
        <taxon>Ditrysia</taxon>
        <taxon>Papilionoidea</taxon>
        <taxon>Nymphalidae</taxon>
        <taxon>Satyrinae</taxon>
        <taxon>Satyrini</taxon>
        <taxon>Mycalesina</taxon>
        <taxon>Bicyclus</taxon>
    </lineage>
</organism>
<feature type="region of interest" description="Disordered" evidence="1">
    <location>
        <begin position="647"/>
        <end position="686"/>
    </location>
</feature>
<protein>
    <submittedName>
        <fullName evidence="3">Phosphatidylinositol 3-kinase 2-like isoform X1</fullName>
    </submittedName>
</protein>
<feature type="compositionally biased region" description="Low complexity" evidence="1">
    <location>
        <begin position="650"/>
        <end position="661"/>
    </location>
</feature>
<dbReference type="KEGG" id="bany:112053952"/>
<dbReference type="OrthoDB" id="7486149at2759"/>
<dbReference type="RefSeq" id="XP_023949354.2">
    <property type="nucleotide sequence ID" value="XM_024093586.2"/>
</dbReference>
<dbReference type="GeneID" id="112053952"/>
<evidence type="ECO:0000256" key="1">
    <source>
        <dbReference type="SAM" id="MobiDB-lite"/>
    </source>
</evidence>
<sequence>MRKTSHDGADTSSITSGIDNEKKSATNFNKLKKSSIKRKVQNFSHESDDGIIEPLLQTEKEKIEIANRSAKYLLNKTKTEKTVHEKDNKVTDGYADKSSVPLLVSSTSNVITNNMKDSSMSTSYTCEAAAIHNHMNTNIFSTFDVSTGLITTKNSILVEIDSSKSGRYSPSPLIFTTAKIHTDTKTKPMEPVQVTPVPILSTIEGNIVKAGVVSNAETKNITLPGKAESNVLQPCKDKAFSPPVTLYFPKSDIAHSSQTMKNKPLATVSSDCSVNFLSKNVNVSHMLNTVSKPQSVGNDILKQQSDKDMLPTVNKITIPDSIKQSIEIIKPVANSKNKSEKHSPIDKLDEKLPALDNLDNKIAPTTSDTQNLDAKDLKSPGHLLDRTVIISKDNELVTNSSDSSNKKIQHQNKTPSVSTYDSVNIIPISDTQSHEKEAENNVCIKTVKVSLPPLVHKSEHSARTTVPIDTKDLYKKSTKDVCTTKVQSTEIKGIPSTISASTSKVKSISESGSIKSTLSGVSKEVPKLVRKSSIAAPDVKDNKVSTTAAIKPTSGGASTSTKFSAIPVSMKPDTLSSSSSSSQSVKTDQSLKCPVTTVNSTLPSYIVSTSKTKIGSTLTSTTPATTSKSQIQKPLVSNTASAQVKQFTTPSAKSIPSSSAANGTKHAVFPKQTKSKPETIKKDGRA</sequence>
<feature type="compositionally biased region" description="Basic and acidic residues" evidence="1">
    <location>
        <begin position="675"/>
        <end position="686"/>
    </location>
</feature>
<feature type="region of interest" description="Disordered" evidence="1">
    <location>
        <begin position="571"/>
        <end position="592"/>
    </location>
</feature>
<dbReference type="AlphaFoldDB" id="A0A6J1NRC5"/>